<protein>
    <recommendedName>
        <fullName evidence="1">Dienelactone hydrolase domain-containing protein</fullName>
    </recommendedName>
</protein>
<dbReference type="Gene3D" id="3.40.50.1820">
    <property type="entry name" value="alpha/beta hydrolase"/>
    <property type="match status" value="1"/>
</dbReference>
<dbReference type="AlphaFoldDB" id="A0AAW0DTX0"/>
<dbReference type="Pfam" id="PF01738">
    <property type="entry name" value="DLH"/>
    <property type="match status" value="1"/>
</dbReference>
<accession>A0AAW0DTX0</accession>
<dbReference type="PANTHER" id="PTHR17630">
    <property type="entry name" value="DIENELACTONE HYDROLASE"/>
    <property type="match status" value="1"/>
</dbReference>
<keyword evidence="3" id="KW-1185">Reference proteome</keyword>
<comment type="caution">
    <text evidence="2">The sequence shown here is derived from an EMBL/GenBank/DDBJ whole genome shotgun (WGS) entry which is preliminary data.</text>
</comment>
<evidence type="ECO:0000313" key="3">
    <source>
        <dbReference type="Proteomes" id="UP001383192"/>
    </source>
</evidence>
<evidence type="ECO:0000259" key="1">
    <source>
        <dbReference type="Pfam" id="PF01738"/>
    </source>
</evidence>
<sequence>MSLCAACISGVRYEGTPTGEIIDINGVKVYRALPEKDYDKTKAVLFLTDVFGLSLENNRLLADDFARNGYQTYAPDYLNGDDVPPDALDPGSDFDLAAWLAKHGKEQTEPPLLAAIDGLKKQGITAFGATGYCFGGRYVFNLAYYGTTKVSVASHPSLLTEDDVTEYAKTTIPLLINSCEFDDQWLLLRSRL</sequence>
<gene>
    <name evidence="2" type="ORF">VNI00_003499</name>
</gene>
<feature type="domain" description="Dienelactone hydrolase" evidence="1">
    <location>
        <begin position="28"/>
        <end position="182"/>
    </location>
</feature>
<dbReference type="InterPro" id="IPR002925">
    <property type="entry name" value="Dienelactn_hydro"/>
</dbReference>
<name>A0AAW0DTX0_9AGAR</name>
<dbReference type="SUPFAM" id="SSF53474">
    <property type="entry name" value="alpha/beta-Hydrolases"/>
    <property type="match status" value="1"/>
</dbReference>
<reference evidence="2 3" key="1">
    <citation type="submission" date="2024-01" db="EMBL/GenBank/DDBJ databases">
        <title>A draft genome for a cacao thread blight-causing isolate of Paramarasmius palmivorus.</title>
        <authorList>
            <person name="Baruah I.K."/>
            <person name="Bukari Y."/>
            <person name="Amoako-Attah I."/>
            <person name="Meinhardt L.W."/>
            <person name="Bailey B.A."/>
            <person name="Cohen S.P."/>
        </authorList>
    </citation>
    <scope>NUCLEOTIDE SEQUENCE [LARGE SCALE GENOMIC DNA]</scope>
    <source>
        <strain evidence="2 3">GH-12</strain>
    </source>
</reference>
<dbReference type="PANTHER" id="PTHR17630:SF44">
    <property type="entry name" value="PROTEIN AIM2"/>
    <property type="match status" value="1"/>
</dbReference>
<dbReference type="Proteomes" id="UP001383192">
    <property type="component" value="Unassembled WGS sequence"/>
</dbReference>
<organism evidence="2 3">
    <name type="scientific">Paramarasmius palmivorus</name>
    <dbReference type="NCBI Taxonomy" id="297713"/>
    <lineage>
        <taxon>Eukaryota</taxon>
        <taxon>Fungi</taxon>
        <taxon>Dikarya</taxon>
        <taxon>Basidiomycota</taxon>
        <taxon>Agaricomycotina</taxon>
        <taxon>Agaricomycetes</taxon>
        <taxon>Agaricomycetidae</taxon>
        <taxon>Agaricales</taxon>
        <taxon>Marasmiineae</taxon>
        <taxon>Marasmiaceae</taxon>
        <taxon>Paramarasmius</taxon>
    </lineage>
</organism>
<proteinExistence type="predicted"/>
<dbReference type="EMBL" id="JAYKXP010000009">
    <property type="protein sequence ID" value="KAK7054306.1"/>
    <property type="molecule type" value="Genomic_DNA"/>
</dbReference>
<dbReference type="InterPro" id="IPR029058">
    <property type="entry name" value="AB_hydrolase_fold"/>
</dbReference>
<evidence type="ECO:0000313" key="2">
    <source>
        <dbReference type="EMBL" id="KAK7054306.1"/>
    </source>
</evidence>
<dbReference type="GO" id="GO:0016787">
    <property type="term" value="F:hydrolase activity"/>
    <property type="evidence" value="ECO:0007669"/>
    <property type="project" value="InterPro"/>
</dbReference>